<accession>A0A6L2P9S3</accession>
<keyword evidence="2" id="KW-1185">Reference proteome</keyword>
<sequence length="183" mass="20836">MKFVTALKRDYVFPTSQYPLFAVPDYSFKMYANGPKTQANVLGYCPFTKEARIEKHDVVVREDRERLLSAGVNVYHEQTFRRSNSATLRPDIVAIIGGVGHVIDVTIRYEDEEEIGRAFTEKQVKYDDLRGDVLTRHPDLRGFGVVPLAFGSRRAFPRDTRDALALLGFPRDSMIYWASLGTV</sequence>
<organism evidence="1 2">
    <name type="scientific">Coptotermes formosanus</name>
    <name type="common">Formosan subterranean termite</name>
    <dbReference type="NCBI Taxonomy" id="36987"/>
    <lineage>
        <taxon>Eukaryota</taxon>
        <taxon>Metazoa</taxon>
        <taxon>Ecdysozoa</taxon>
        <taxon>Arthropoda</taxon>
        <taxon>Hexapoda</taxon>
        <taxon>Insecta</taxon>
        <taxon>Pterygota</taxon>
        <taxon>Neoptera</taxon>
        <taxon>Polyneoptera</taxon>
        <taxon>Dictyoptera</taxon>
        <taxon>Blattodea</taxon>
        <taxon>Blattoidea</taxon>
        <taxon>Termitoidae</taxon>
        <taxon>Rhinotermitidae</taxon>
        <taxon>Coptotermes</taxon>
    </lineage>
</organism>
<evidence type="ECO:0000313" key="1">
    <source>
        <dbReference type="EMBL" id="GFG29071.1"/>
    </source>
</evidence>
<dbReference type="OrthoDB" id="8197617at2759"/>
<proteinExistence type="predicted"/>
<dbReference type="Proteomes" id="UP000502823">
    <property type="component" value="Unassembled WGS sequence"/>
</dbReference>
<dbReference type="InParanoid" id="A0A6L2P9S3"/>
<evidence type="ECO:0000313" key="2">
    <source>
        <dbReference type="Proteomes" id="UP000502823"/>
    </source>
</evidence>
<gene>
    <name evidence="1" type="ORF">Cfor_09474</name>
</gene>
<protein>
    <submittedName>
        <fullName evidence="1">Uncharacterized protein</fullName>
    </submittedName>
</protein>
<reference evidence="2" key="1">
    <citation type="submission" date="2020-01" db="EMBL/GenBank/DDBJ databases">
        <title>Draft genome sequence of the Termite Coptotermes fromosanus.</title>
        <authorList>
            <person name="Itakura S."/>
            <person name="Yosikawa Y."/>
            <person name="Umezawa K."/>
        </authorList>
    </citation>
    <scope>NUCLEOTIDE SEQUENCE [LARGE SCALE GENOMIC DNA]</scope>
</reference>
<dbReference type="EMBL" id="BLKM01006845">
    <property type="protein sequence ID" value="GFG29071.1"/>
    <property type="molecule type" value="Genomic_DNA"/>
</dbReference>
<comment type="caution">
    <text evidence="1">The sequence shown here is derived from an EMBL/GenBank/DDBJ whole genome shotgun (WGS) entry which is preliminary data.</text>
</comment>
<dbReference type="AlphaFoldDB" id="A0A6L2P9S3"/>
<name>A0A6L2P9S3_COPFO</name>